<organism evidence="2">
    <name type="scientific">marine metagenome</name>
    <dbReference type="NCBI Taxonomy" id="408172"/>
    <lineage>
        <taxon>unclassified sequences</taxon>
        <taxon>metagenomes</taxon>
        <taxon>ecological metagenomes</taxon>
    </lineage>
</organism>
<evidence type="ECO:0000256" key="1">
    <source>
        <dbReference type="SAM" id="Phobius"/>
    </source>
</evidence>
<reference evidence="2" key="1">
    <citation type="submission" date="2018-05" db="EMBL/GenBank/DDBJ databases">
        <authorList>
            <person name="Lanie J.A."/>
            <person name="Ng W.-L."/>
            <person name="Kazmierczak K.M."/>
            <person name="Andrzejewski T.M."/>
            <person name="Davidsen T.M."/>
            <person name="Wayne K.J."/>
            <person name="Tettelin H."/>
            <person name="Glass J.I."/>
            <person name="Rusch D."/>
            <person name="Podicherti R."/>
            <person name="Tsui H.-C.T."/>
            <person name="Winkler M.E."/>
        </authorList>
    </citation>
    <scope>NUCLEOTIDE SEQUENCE</scope>
</reference>
<feature type="non-terminal residue" evidence="2">
    <location>
        <position position="1"/>
    </location>
</feature>
<accession>A0A382QNW9</accession>
<keyword evidence="1" id="KW-0812">Transmembrane</keyword>
<name>A0A382QNW9_9ZZZZ</name>
<feature type="transmembrane region" description="Helical" evidence="1">
    <location>
        <begin position="131"/>
        <end position="164"/>
    </location>
</feature>
<dbReference type="InterPro" id="IPR019734">
    <property type="entry name" value="TPR_rpt"/>
</dbReference>
<feature type="non-terminal residue" evidence="2">
    <location>
        <position position="329"/>
    </location>
</feature>
<feature type="transmembrane region" description="Helical" evidence="1">
    <location>
        <begin position="190"/>
        <end position="208"/>
    </location>
</feature>
<gene>
    <name evidence="2" type="ORF">METZ01_LOCUS340063</name>
</gene>
<sequence length="329" mass="37645">RTGSISKDLDLSIEIETGVNMRIKPESFNYRGENWIGAFKLIRYWPKILENSESQYARLLVGYGPDTYVYVYPITVPIQKNIVISTHAHNIILNNIVENGLVGIMTFIFLISGCVYILCTRYLNSEGHEKFLFVALGSIILARLAEQMVGLAVISDLLYFYILISLVSITPSNQKESTISVDISSSAYKIPVALILIICLLLFSVFTVKNYKSTAAGFNLGRGIHYLEKGEIEKSITLFEKASKLNPYSEVIETEMFKLTLKVYLRANQVNPEEVPFILARMYERLVDFESRVPYSFNTQNFLTQVVWEMFKKNQDEFREEAVGRYILL</sequence>
<dbReference type="PROSITE" id="PS50005">
    <property type="entry name" value="TPR"/>
    <property type="match status" value="1"/>
</dbReference>
<evidence type="ECO:0000313" key="2">
    <source>
        <dbReference type="EMBL" id="SVC87209.1"/>
    </source>
</evidence>
<keyword evidence="1" id="KW-1133">Transmembrane helix</keyword>
<keyword evidence="1" id="KW-0472">Membrane</keyword>
<dbReference type="AlphaFoldDB" id="A0A382QNW9"/>
<protein>
    <submittedName>
        <fullName evidence="2">Uncharacterized protein</fullName>
    </submittedName>
</protein>
<feature type="transmembrane region" description="Helical" evidence="1">
    <location>
        <begin position="100"/>
        <end position="119"/>
    </location>
</feature>
<proteinExistence type="predicted"/>
<dbReference type="EMBL" id="UINC01115868">
    <property type="protein sequence ID" value="SVC87209.1"/>
    <property type="molecule type" value="Genomic_DNA"/>
</dbReference>